<accession>A0A6A6FVS2</accession>
<reference evidence="2" key="1">
    <citation type="journal article" date="2020" name="Stud. Mycol.">
        <title>101 Dothideomycetes genomes: a test case for predicting lifestyles and emergence of pathogens.</title>
        <authorList>
            <person name="Haridas S."/>
            <person name="Albert R."/>
            <person name="Binder M."/>
            <person name="Bloem J."/>
            <person name="Labutti K."/>
            <person name="Salamov A."/>
            <person name="Andreopoulos B."/>
            <person name="Baker S."/>
            <person name="Barry K."/>
            <person name="Bills G."/>
            <person name="Bluhm B."/>
            <person name="Cannon C."/>
            <person name="Castanera R."/>
            <person name="Culley D."/>
            <person name="Daum C."/>
            <person name="Ezra D."/>
            <person name="Gonzalez J."/>
            <person name="Henrissat B."/>
            <person name="Kuo A."/>
            <person name="Liang C."/>
            <person name="Lipzen A."/>
            <person name="Lutzoni F."/>
            <person name="Magnuson J."/>
            <person name="Mondo S."/>
            <person name="Nolan M."/>
            <person name="Ohm R."/>
            <person name="Pangilinan J."/>
            <person name="Park H.-J."/>
            <person name="Ramirez L."/>
            <person name="Alfaro M."/>
            <person name="Sun H."/>
            <person name="Tritt A."/>
            <person name="Yoshinaga Y."/>
            <person name="Zwiers L.-H."/>
            <person name="Turgeon B."/>
            <person name="Goodwin S."/>
            <person name="Spatafora J."/>
            <person name="Crous P."/>
            <person name="Grigoriev I."/>
        </authorList>
    </citation>
    <scope>NUCLEOTIDE SEQUENCE</scope>
    <source>
        <strain evidence="2">SCOH1-5</strain>
    </source>
</reference>
<dbReference type="AlphaFoldDB" id="A0A6A6FVS2"/>
<proteinExistence type="predicted"/>
<dbReference type="Proteomes" id="UP000799539">
    <property type="component" value="Unassembled WGS sequence"/>
</dbReference>
<evidence type="ECO:0000313" key="2">
    <source>
        <dbReference type="EMBL" id="KAF2217479.1"/>
    </source>
</evidence>
<feature type="region of interest" description="Disordered" evidence="1">
    <location>
        <begin position="42"/>
        <end position="81"/>
    </location>
</feature>
<keyword evidence="3" id="KW-1185">Reference proteome</keyword>
<name>A0A6A6FVS2_9PEZI</name>
<feature type="compositionally biased region" description="Basic and acidic residues" evidence="1">
    <location>
        <begin position="67"/>
        <end position="77"/>
    </location>
</feature>
<evidence type="ECO:0000313" key="3">
    <source>
        <dbReference type="Proteomes" id="UP000799539"/>
    </source>
</evidence>
<gene>
    <name evidence="2" type="ORF">CERZMDRAFT_92124</name>
</gene>
<organism evidence="2 3">
    <name type="scientific">Cercospora zeae-maydis SCOH1-5</name>
    <dbReference type="NCBI Taxonomy" id="717836"/>
    <lineage>
        <taxon>Eukaryota</taxon>
        <taxon>Fungi</taxon>
        <taxon>Dikarya</taxon>
        <taxon>Ascomycota</taxon>
        <taxon>Pezizomycotina</taxon>
        <taxon>Dothideomycetes</taxon>
        <taxon>Dothideomycetidae</taxon>
        <taxon>Mycosphaerellales</taxon>
        <taxon>Mycosphaerellaceae</taxon>
        <taxon>Cercospora</taxon>
    </lineage>
</organism>
<sequence length="106" mass="11956">MGEIWPEVNAKALAVNVSTELTIMVMNHILATPLQTQHIRGYLQSDGGPFNPVHRTAVSRANQHSRQQNETEDRNEGSGRQGFRMVLFQAMQLQIDRADVTKTKKI</sequence>
<dbReference type="EMBL" id="ML992662">
    <property type="protein sequence ID" value="KAF2217479.1"/>
    <property type="molecule type" value="Genomic_DNA"/>
</dbReference>
<evidence type="ECO:0000256" key="1">
    <source>
        <dbReference type="SAM" id="MobiDB-lite"/>
    </source>
</evidence>
<protein>
    <submittedName>
        <fullName evidence="2">Uncharacterized protein</fullName>
    </submittedName>
</protein>